<dbReference type="OMA" id="QLADFMY"/>
<dbReference type="EMBL" id="UYYA01004046">
    <property type="protein sequence ID" value="VDM59088.1"/>
    <property type="molecule type" value="Genomic_DNA"/>
</dbReference>
<dbReference type="WBParaSite" id="ACOC_0000750201-mRNA-1">
    <property type="protein sequence ID" value="ACOC_0000750201-mRNA-1"/>
    <property type="gene ID" value="ACOC_0000750201"/>
</dbReference>
<comment type="subcellular location">
    <subcellularLocation>
        <location evidence="1">Nucleus</location>
    </subcellularLocation>
</comment>
<dbReference type="Gene3D" id="1.10.8.530">
    <property type="entry name" value="DNA polymerase alpha-primase, subunit B, N-terminal domain"/>
    <property type="match status" value="1"/>
</dbReference>
<evidence type="ECO:0000256" key="3">
    <source>
        <dbReference type="ARBA" id="ARBA00018596"/>
    </source>
</evidence>
<dbReference type="InterPro" id="IPR013627">
    <property type="entry name" value="Pol_alpha_B_N"/>
</dbReference>
<feature type="domain" description="DNA polymerase alpha subunit B N-terminal" evidence="7">
    <location>
        <begin position="9"/>
        <end position="73"/>
    </location>
</feature>
<dbReference type="GO" id="GO:0003677">
    <property type="term" value="F:DNA binding"/>
    <property type="evidence" value="ECO:0007669"/>
    <property type="project" value="InterPro"/>
</dbReference>
<dbReference type="GO" id="GO:0006270">
    <property type="term" value="P:DNA replication initiation"/>
    <property type="evidence" value="ECO:0007669"/>
    <property type="project" value="TreeGrafter"/>
</dbReference>
<evidence type="ECO:0000256" key="5">
    <source>
        <dbReference type="ARBA" id="ARBA00023242"/>
    </source>
</evidence>
<dbReference type="InterPro" id="IPR016722">
    <property type="entry name" value="DNA_pol_alpha_bsu"/>
</dbReference>
<evidence type="ECO:0000313" key="9">
    <source>
        <dbReference type="Proteomes" id="UP000267027"/>
    </source>
</evidence>
<dbReference type="PANTHER" id="PTHR23061:SF12">
    <property type="entry name" value="DNA POLYMERASE ALPHA SUBUNIT B"/>
    <property type="match status" value="1"/>
</dbReference>
<evidence type="ECO:0000256" key="1">
    <source>
        <dbReference type="ARBA" id="ARBA00004123"/>
    </source>
</evidence>
<dbReference type="InterPro" id="IPR043034">
    <property type="entry name" value="DNA_pol_alpha_B_N_sf"/>
</dbReference>
<evidence type="ECO:0000256" key="4">
    <source>
        <dbReference type="ARBA" id="ARBA00022705"/>
    </source>
</evidence>
<dbReference type="STRING" id="334426.A0A0R3PQA6"/>
<organism evidence="10">
    <name type="scientific">Angiostrongylus costaricensis</name>
    <name type="common">Nematode worm</name>
    <dbReference type="NCBI Taxonomy" id="334426"/>
    <lineage>
        <taxon>Eukaryota</taxon>
        <taxon>Metazoa</taxon>
        <taxon>Ecdysozoa</taxon>
        <taxon>Nematoda</taxon>
        <taxon>Chromadorea</taxon>
        <taxon>Rhabditida</taxon>
        <taxon>Rhabditina</taxon>
        <taxon>Rhabditomorpha</taxon>
        <taxon>Strongyloidea</taxon>
        <taxon>Metastrongylidae</taxon>
        <taxon>Angiostrongylus</taxon>
    </lineage>
</organism>
<dbReference type="OrthoDB" id="336885at2759"/>
<reference evidence="8 9" key="2">
    <citation type="submission" date="2018-11" db="EMBL/GenBank/DDBJ databases">
        <authorList>
            <consortium name="Pathogen Informatics"/>
        </authorList>
    </citation>
    <scope>NUCLEOTIDE SEQUENCE [LARGE SCALE GENOMIC DNA]</scope>
    <source>
        <strain evidence="8 9">Costa Rica</strain>
    </source>
</reference>
<proteinExistence type="inferred from homology"/>
<name>A0A0R3PQA6_ANGCS</name>
<dbReference type="PANTHER" id="PTHR23061">
    <property type="entry name" value="DNA POLYMERASE 2 ALPHA 70 KDA SUBUNIT"/>
    <property type="match status" value="1"/>
</dbReference>
<accession>A0A0R3PQA6</accession>
<dbReference type="InterPro" id="IPR007185">
    <property type="entry name" value="DNA_pol_a/d/e_bsu"/>
</dbReference>
<feature type="domain" description="DNA polymerase alpha/delta/epsilon subunit B" evidence="6">
    <location>
        <begin position="349"/>
        <end position="445"/>
    </location>
</feature>
<dbReference type="Gene3D" id="3.60.21.60">
    <property type="match status" value="2"/>
</dbReference>
<dbReference type="Pfam" id="PF04042">
    <property type="entry name" value="DNA_pol_E_B"/>
    <property type="match status" value="1"/>
</dbReference>
<keyword evidence="9" id="KW-1185">Reference proteome</keyword>
<evidence type="ECO:0000259" key="6">
    <source>
        <dbReference type="Pfam" id="PF04042"/>
    </source>
</evidence>
<evidence type="ECO:0000259" key="7">
    <source>
        <dbReference type="Pfam" id="PF08418"/>
    </source>
</evidence>
<comment type="similarity">
    <text evidence="2">Belongs to the DNA polymerase alpha subunit B family.</text>
</comment>
<protein>
    <recommendedName>
        <fullName evidence="3">DNA polymerase alpha subunit B</fullName>
    </recommendedName>
</protein>
<evidence type="ECO:0000313" key="8">
    <source>
        <dbReference type="EMBL" id="VDM59088.1"/>
    </source>
</evidence>
<dbReference type="AlphaFoldDB" id="A0A0R3PQA6"/>
<evidence type="ECO:0000256" key="2">
    <source>
        <dbReference type="ARBA" id="ARBA00007299"/>
    </source>
</evidence>
<gene>
    <name evidence="8" type="ORF">ACOC_LOCUS7503</name>
</gene>
<sequence length="493" mass="54369">MVYIDYGVIAQSLSEFGYFMPESDALIDKVNSLATEFNLSVDDFVDELLASAVNMKRSEIDLGILEHMEARLSKKLKKSLDRVLTPSSSKSKRTFGERNVDESSLSVSSMDVDTSTHENFGSTQLTGKYRAFAPVASSPSNAKYQARMERNVVVREVQGQMFVSSSAVGSSIRITILSVMPSHLYALDKAPNVIDAKCGRLASFAARCRQANSEISSWSIPVPGSSSSEHVYGEIVRDLSEDLPLSDQCVSLMMDDEAGTVIKLDLSRLPEVVALLGSFENGDRFMATRQFFPNALPLSTFERTANEENLRLWCACGPFTSNENCSYEQLCDLLDMVKQQQPNVLVLRLHSVPEPCVVRINGVELALTSSEIISHLSKSEWHRSEDQENRDRIARLASHILEQGSLYPLFPPALPTSIEECVKVCSLRSAPHVIVCPSVLASFIKTINKTLIVNPGIAARGATGTFLRCEFATSIVEDVTNLADGSRFEIVRF</sequence>
<dbReference type="Proteomes" id="UP000267027">
    <property type="component" value="Unassembled WGS sequence"/>
</dbReference>
<dbReference type="Pfam" id="PF08418">
    <property type="entry name" value="Pol_alpha_B_N"/>
    <property type="match status" value="1"/>
</dbReference>
<keyword evidence="4" id="KW-0235">DNA replication</keyword>
<dbReference type="GO" id="GO:0005658">
    <property type="term" value="C:alpha DNA polymerase:primase complex"/>
    <property type="evidence" value="ECO:0007669"/>
    <property type="project" value="TreeGrafter"/>
</dbReference>
<evidence type="ECO:0000313" key="10">
    <source>
        <dbReference type="WBParaSite" id="ACOC_0000750201-mRNA-1"/>
    </source>
</evidence>
<keyword evidence="5" id="KW-0539">Nucleus</keyword>
<reference evidence="10" key="1">
    <citation type="submission" date="2017-02" db="UniProtKB">
        <authorList>
            <consortium name="WormBaseParasite"/>
        </authorList>
    </citation>
    <scope>IDENTIFICATION</scope>
</reference>